<sequence length="263" mass="28457">MARGEWKLLFVLLVAGLLVAPSYAAATGDGAGGTAIGIDAGTTYSCIGVYRNGRVEIIANDQGNWITPSWVAFTDGGERLIAGHEAVVREVIERNGKPHVRVQMREGDVREFSLEEVSAMVLTKMKETVEAYLGQKVMDAVVAVPAYFDDVQRQATKDAGLIARLNMLHIINEPTTEAIAYGIDEKGLEKKVLVFDLGGDTFDVSILAINNGVFEKSDIDEIVLVGGSTRIPKVQQLLKDYFNGKEPSREVNPDEAVVYGGAV</sequence>
<evidence type="ECO:0000256" key="4">
    <source>
        <dbReference type="SAM" id="SignalP"/>
    </source>
</evidence>
<dbReference type="PRINTS" id="PR00301">
    <property type="entry name" value="HEATSHOCK70"/>
</dbReference>
<comment type="similarity">
    <text evidence="1">Belongs to the heat shock protein 70 family.</text>
</comment>
<name>A0A811NW24_9POAL</name>
<dbReference type="GO" id="GO:0140662">
    <property type="term" value="F:ATP-dependent protein folding chaperone"/>
    <property type="evidence" value="ECO:0007669"/>
    <property type="project" value="InterPro"/>
</dbReference>
<evidence type="ECO:0000256" key="1">
    <source>
        <dbReference type="ARBA" id="ARBA00007381"/>
    </source>
</evidence>
<dbReference type="SUPFAM" id="SSF53067">
    <property type="entry name" value="Actin-like ATPase domain"/>
    <property type="match status" value="2"/>
</dbReference>
<protein>
    <submittedName>
        <fullName evidence="5">Uncharacterized protein</fullName>
    </submittedName>
</protein>
<keyword evidence="2" id="KW-0547">Nucleotide-binding</keyword>
<comment type="caution">
    <text evidence="5">The sequence shown here is derived from an EMBL/GenBank/DDBJ whole genome shotgun (WGS) entry which is preliminary data.</text>
</comment>
<feature type="chain" id="PRO_5032794668" evidence="4">
    <location>
        <begin position="25"/>
        <end position="263"/>
    </location>
</feature>
<evidence type="ECO:0000256" key="2">
    <source>
        <dbReference type="ARBA" id="ARBA00022741"/>
    </source>
</evidence>
<accession>A0A811NW24</accession>
<evidence type="ECO:0000313" key="6">
    <source>
        <dbReference type="Proteomes" id="UP000604825"/>
    </source>
</evidence>
<keyword evidence="4" id="KW-0732">Signal</keyword>
<dbReference type="InterPro" id="IPR018181">
    <property type="entry name" value="Heat_shock_70_CS"/>
</dbReference>
<gene>
    <name evidence="5" type="ORF">NCGR_LOCUS23799</name>
</gene>
<feature type="signal peptide" evidence="4">
    <location>
        <begin position="1"/>
        <end position="24"/>
    </location>
</feature>
<organism evidence="5 6">
    <name type="scientific">Miscanthus lutarioriparius</name>
    <dbReference type="NCBI Taxonomy" id="422564"/>
    <lineage>
        <taxon>Eukaryota</taxon>
        <taxon>Viridiplantae</taxon>
        <taxon>Streptophyta</taxon>
        <taxon>Embryophyta</taxon>
        <taxon>Tracheophyta</taxon>
        <taxon>Spermatophyta</taxon>
        <taxon>Magnoliopsida</taxon>
        <taxon>Liliopsida</taxon>
        <taxon>Poales</taxon>
        <taxon>Poaceae</taxon>
        <taxon>PACMAD clade</taxon>
        <taxon>Panicoideae</taxon>
        <taxon>Andropogonodae</taxon>
        <taxon>Andropogoneae</taxon>
        <taxon>Saccharinae</taxon>
        <taxon>Miscanthus</taxon>
    </lineage>
</organism>
<dbReference type="InterPro" id="IPR043129">
    <property type="entry name" value="ATPase_NBD"/>
</dbReference>
<dbReference type="InterPro" id="IPR013126">
    <property type="entry name" value="Hsp_70_fam"/>
</dbReference>
<dbReference type="OrthoDB" id="671663at2759"/>
<dbReference type="Proteomes" id="UP000604825">
    <property type="component" value="Unassembled WGS sequence"/>
</dbReference>
<proteinExistence type="inferred from homology"/>
<dbReference type="PROSITE" id="PS01036">
    <property type="entry name" value="HSP70_3"/>
    <property type="match status" value="1"/>
</dbReference>
<dbReference type="FunFam" id="3.30.420.40:FF:000028">
    <property type="entry name" value="heat shock 70 kDa protein-like"/>
    <property type="match status" value="1"/>
</dbReference>
<dbReference type="Pfam" id="PF00012">
    <property type="entry name" value="HSP70"/>
    <property type="match status" value="2"/>
</dbReference>
<dbReference type="GO" id="GO:0005524">
    <property type="term" value="F:ATP binding"/>
    <property type="evidence" value="ECO:0007669"/>
    <property type="project" value="UniProtKB-KW"/>
</dbReference>
<keyword evidence="6" id="KW-1185">Reference proteome</keyword>
<keyword evidence="3" id="KW-0067">ATP-binding</keyword>
<dbReference type="PANTHER" id="PTHR19375">
    <property type="entry name" value="HEAT SHOCK PROTEIN 70KDA"/>
    <property type="match status" value="1"/>
</dbReference>
<dbReference type="Gene3D" id="3.30.420.40">
    <property type="match status" value="3"/>
</dbReference>
<dbReference type="AlphaFoldDB" id="A0A811NW24"/>
<evidence type="ECO:0000256" key="3">
    <source>
        <dbReference type="ARBA" id="ARBA00022840"/>
    </source>
</evidence>
<dbReference type="EMBL" id="CAJGYO010000006">
    <property type="protein sequence ID" value="CAD6235615.1"/>
    <property type="molecule type" value="Genomic_DNA"/>
</dbReference>
<reference evidence="5" key="1">
    <citation type="submission" date="2020-10" db="EMBL/GenBank/DDBJ databases">
        <authorList>
            <person name="Han B."/>
            <person name="Lu T."/>
            <person name="Zhao Q."/>
            <person name="Huang X."/>
            <person name="Zhao Y."/>
        </authorList>
    </citation>
    <scope>NUCLEOTIDE SEQUENCE</scope>
</reference>
<evidence type="ECO:0000313" key="5">
    <source>
        <dbReference type="EMBL" id="CAD6235615.1"/>
    </source>
</evidence>